<evidence type="ECO:0000313" key="3">
    <source>
        <dbReference type="EMBL" id="KAG1894732.1"/>
    </source>
</evidence>
<dbReference type="EMBL" id="JABBWK010000075">
    <property type="protein sequence ID" value="KAG1894732.1"/>
    <property type="molecule type" value="Genomic_DNA"/>
</dbReference>
<dbReference type="Pfam" id="PF12572">
    <property type="entry name" value="DUF3752"/>
    <property type="match status" value="1"/>
</dbReference>
<organism evidence="3 4">
    <name type="scientific">Suillus fuscotomentosus</name>
    <dbReference type="NCBI Taxonomy" id="1912939"/>
    <lineage>
        <taxon>Eukaryota</taxon>
        <taxon>Fungi</taxon>
        <taxon>Dikarya</taxon>
        <taxon>Basidiomycota</taxon>
        <taxon>Agaricomycotina</taxon>
        <taxon>Agaricomycetes</taxon>
        <taxon>Agaricomycetidae</taxon>
        <taxon>Boletales</taxon>
        <taxon>Suillineae</taxon>
        <taxon>Suillaceae</taxon>
        <taxon>Suillus</taxon>
    </lineage>
</organism>
<keyword evidence="4" id="KW-1185">Reference proteome</keyword>
<proteinExistence type="predicted"/>
<accession>A0AAD4HFM1</accession>
<dbReference type="Proteomes" id="UP001195769">
    <property type="component" value="Unassembled WGS sequence"/>
</dbReference>
<feature type="region of interest" description="Disordered" evidence="1">
    <location>
        <begin position="81"/>
        <end position="102"/>
    </location>
</feature>
<evidence type="ECO:0000313" key="4">
    <source>
        <dbReference type="Proteomes" id="UP001195769"/>
    </source>
</evidence>
<comment type="caution">
    <text evidence="3">The sequence shown here is derived from an EMBL/GenBank/DDBJ whole genome shotgun (WGS) entry which is preliminary data.</text>
</comment>
<protein>
    <recommendedName>
        <fullName evidence="2">DUF3752 domain-containing protein</fullName>
    </recommendedName>
</protein>
<sequence>MMTRIEMKGEGNFRKRLKSFSGKSRSLYLQKVATYWNLASLDPTKTRPRQFVRSAPPSCDTSLWTETPAERQQRLATKLLDGNDVQQIHHHKRTRVPQQGDGMKIFAEELRSTHARLVVQPL</sequence>
<dbReference type="RefSeq" id="XP_041220308.1">
    <property type="nucleotide sequence ID" value="XM_041372895.1"/>
</dbReference>
<dbReference type="GeneID" id="64667193"/>
<evidence type="ECO:0000259" key="2">
    <source>
        <dbReference type="Pfam" id="PF12572"/>
    </source>
</evidence>
<feature type="domain" description="DUF3752" evidence="2">
    <location>
        <begin position="39"/>
        <end position="94"/>
    </location>
</feature>
<dbReference type="InterPro" id="IPR022226">
    <property type="entry name" value="DUF3752"/>
</dbReference>
<gene>
    <name evidence="3" type="ORF">F5891DRAFT_707225</name>
</gene>
<dbReference type="AlphaFoldDB" id="A0AAD4HFM1"/>
<name>A0AAD4HFM1_9AGAM</name>
<evidence type="ECO:0000256" key="1">
    <source>
        <dbReference type="SAM" id="MobiDB-lite"/>
    </source>
</evidence>
<reference evidence="3" key="1">
    <citation type="journal article" date="2020" name="New Phytol.">
        <title>Comparative genomics reveals dynamic genome evolution in host specialist ectomycorrhizal fungi.</title>
        <authorList>
            <person name="Lofgren L.A."/>
            <person name="Nguyen N.H."/>
            <person name="Vilgalys R."/>
            <person name="Ruytinx J."/>
            <person name="Liao H.L."/>
            <person name="Branco S."/>
            <person name="Kuo A."/>
            <person name="LaButti K."/>
            <person name="Lipzen A."/>
            <person name="Andreopoulos W."/>
            <person name="Pangilinan J."/>
            <person name="Riley R."/>
            <person name="Hundley H."/>
            <person name="Na H."/>
            <person name="Barry K."/>
            <person name="Grigoriev I.V."/>
            <person name="Stajich J.E."/>
            <person name="Kennedy P.G."/>
        </authorList>
    </citation>
    <scope>NUCLEOTIDE SEQUENCE</scope>
    <source>
        <strain evidence="3">FC203</strain>
    </source>
</reference>